<evidence type="ECO:0000256" key="1">
    <source>
        <dbReference type="SAM" id="SignalP"/>
    </source>
</evidence>
<evidence type="ECO:0000313" key="2">
    <source>
        <dbReference type="EMBL" id="BBD76920.1"/>
    </source>
</evidence>
<reference evidence="2 3" key="1">
    <citation type="submission" date="2018-04" db="EMBL/GenBank/DDBJ databases">
        <title>Complete genome sequence of Hydrogenophilus thermoluteolus TH-1.</title>
        <authorList>
            <person name="Arai H."/>
        </authorList>
    </citation>
    <scope>NUCLEOTIDE SEQUENCE [LARGE SCALE GENOMIC DNA]</scope>
    <source>
        <strain evidence="2 3">TH-1</strain>
    </source>
</reference>
<dbReference type="Proteomes" id="UP000262004">
    <property type="component" value="Chromosome"/>
</dbReference>
<proteinExistence type="predicted"/>
<feature type="chain" id="PRO_5016413940" evidence="1">
    <location>
        <begin position="22"/>
        <end position="113"/>
    </location>
</feature>
<gene>
    <name evidence="2" type="ORF">HPTL_0652</name>
</gene>
<organism evidence="2 3">
    <name type="scientific">Hydrogenophilus thermoluteolus</name>
    <name type="common">Pseudomonas hydrogenothermophila</name>
    <dbReference type="NCBI Taxonomy" id="297"/>
    <lineage>
        <taxon>Bacteria</taxon>
        <taxon>Pseudomonadati</taxon>
        <taxon>Pseudomonadota</taxon>
        <taxon>Hydrogenophilia</taxon>
        <taxon>Hydrogenophilales</taxon>
        <taxon>Hydrogenophilaceae</taxon>
        <taxon>Hydrogenophilus</taxon>
    </lineage>
</organism>
<dbReference type="AlphaFoldDB" id="A0A2Z6DWU0"/>
<keyword evidence="3" id="KW-1185">Reference proteome</keyword>
<feature type="signal peptide" evidence="1">
    <location>
        <begin position="1"/>
        <end position="21"/>
    </location>
</feature>
<evidence type="ECO:0000313" key="3">
    <source>
        <dbReference type="Proteomes" id="UP000262004"/>
    </source>
</evidence>
<name>A0A2Z6DWU0_HYDTE</name>
<dbReference type="KEGG" id="htl:HPTL_0652"/>
<keyword evidence="1" id="KW-0732">Signal</keyword>
<accession>A0A2Z6DWU0</accession>
<dbReference type="EMBL" id="AP018558">
    <property type="protein sequence ID" value="BBD76920.1"/>
    <property type="molecule type" value="Genomic_DNA"/>
</dbReference>
<dbReference type="RefSeq" id="WP_119334714.1">
    <property type="nucleotide sequence ID" value="NZ_AP018558.1"/>
</dbReference>
<protein>
    <submittedName>
        <fullName evidence="2">Uncharacterized protein</fullName>
    </submittedName>
</protein>
<sequence>MRYRWFGAVLVWSLLTAPVYAQSDPRGEQVPFIGDERAQVMRNAPFEGVAQTSSALQRLALDMQLFDYCQNPLLSEETLAPLLAEAARLTGDEPTCTAVMARLGYLQRSRTRR</sequence>